<accession>A0A6M3LFX4</accession>
<gene>
    <name evidence="1" type="ORF">MM415A01916_0002</name>
    <name evidence="2" type="ORF">MM415B04269_0006</name>
</gene>
<proteinExistence type="predicted"/>
<dbReference type="AlphaFoldDB" id="A0A6M3LFX4"/>
<evidence type="ECO:0000313" key="2">
    <source>
        <dbReference type="EMBL" id="QJA93323.1"/>
    </source>
</evidence>
<protein>
    <submittedName>
        <fullName evidence="2">Uncharacterized protein</fullName>
    </submittedName>
</protein>
<dbReference type="EMBL" id="MT142125">
    <property type="protein sequence ID" value="QJA74854.1"/>
    <property type="molecule type" value="Genomic_DNA"/>
</dbReference>
<organism evidence="2">
    <name type="scientific">viral metagenome</name>
    <dbReference type="NCBI Taxonomy" id="1070528"/>
    <lineage>
        <taxon>unclassified sequences</taxon>
        <taxon>metagenomes</taxon>
        <taxon>organismal metagenomes</taxon>
    </lineage>
</organism>
<evidence type="ECO:0000313" key="1">
    <source>
        <dbReference type="EMBL" id="QJA74854.1"/>
    </source>
</evidence>
<reference evidence="2" key="1">
    <citation type="submission" date="2020-03" db="EMBL/GenBank/DDBJ databases">
        <title>The deep terrestrial virosphere.</title>
        <authorList>
            <person name="Holmfeldt K."/>
            <person name="Nilsson E."/>
            <person name="Simone D."/>
            <person name="Lopez-Fernandez M."/>
            <person name="Wu X."/>
            <person name="de Brujin I."/>
            <person name="Lundin D."/>
            <person name="Andersson A."/>
            <person name="Bertilsson S."/>
            <person name="Dopson M."/>
        </authorList>
    </citation>
    <scope>NUCLEOTIDE SEQUENCE</scope>
    <source>
        <strain evidence="1">MM415A01916</strain>
        <strain evidence="2">MM415B04269</strain>
    </source>
</reference>
<sequence>MSEYFGGKARRKAILGAKLDRATAALPASTYGALFTIVNGRVILTSLVGEVTTVIQTQACNLKVTSTPTTGTAVDIATNLDIGTSPDEVGCLYGIGAYVGALVGTNAGATTLPTYMIVIPVGTLGITTSATNTGSIKWTATYIPLDDGAEMTVA</sequence>
<dbReference type="EMBL" id="MT143140">
    <property type="protein sequence ID" value="QJA93323.1"/>
    <property type="molecule type" value="Genomic_DNA"/>
</dbReference>
<name>A0A6M3LFX4_9ZZZZ</name>